<dbReference type="GO" id="GO:0005975">
    <property type="term" value="P:carbohydrate metabolic process"/>
    <property type="evidence" value="ECO:0007669"/>
    <property type="project" value="InterPro"/>
</dbReference>
<dbReference type="InterPro" id="IPR017853">
    <property type="entry name" value="GH"/>
</dbReference>
<keyword evidence="7" id="KW-1185">Reference proteome</keyword>
<reference evidence="6" key="1">
    <citation type="submission" date="2021-02" db="EMBL/GenBank/DDBJ databases">
        <authorList>
            <person name="Steward A R."/>
        </authorList>
    </citation>
    <scope>NUCLEOTIDE SEQUENCE</scope>
</reference>
<comment type="similarity">
    <text evidence="1 4">Belongs to the glycosyl hydrolase 1 family.</text>
</comment>
<evidence type="ECO:0000256" key="1">
    <source>
        <dbReference type="ARBA" id="ARBA00010838"/>
    </source>
</evidence>
<dbReference type="EMBL" id="CAJOBZ010000019">
    <property type="protein sequence ID" value="CAF4860880.1"/>
    <property type="molecule type" value="Genomic_DNA"/>
</dbReference>
<keyword evidence="5" id="KW-0732">Signal</keyword>
<keyword evidence="3" id="KW-0326">Glycosidase</keyword>
<dbReference type="InterPro" id="IPR001360">
    <property type="entry name" value="Glyco_hydro_1"/>
</dbReference>
<sequence length="532" mass="60826">MTTVPAVILCLTLLSCVCDGVKTFPPGFKFGAATASYQVEGAWDSDGKGESIWDRFVHKFPEAILGLHFYRFSISWPRIFPTGFSNKPNEAGIKHYSDLIDALLDVGVEPVVTLYHWELPVAIQDLGGWANPYISDWFAEYAKQVFSLYADRVKIWLTINEPWLICDVGYVDGNFAPGIKEDQFGPYICNKNLLMAHAKAYRVFDRNFRSLYGGRISIANHLLWFGAESPENEKLAQLTMEFMMGRYCHPIFSKQGGWPPKVEKLMQDYSEKQGYSRSRLPAFTAAERRFVRGTADFFGMNYYMGLSVRQAKPGEKIVNSIMTGSYELNAVMQVPRDAYISATRVVYPVGLRRSLSWVKKSYGNWEIFITENGYPTAGLELEDYNRVVGLKDHLEQIHLSIYEDGVNVVGYTTWALMDNFEWIDGYSVRFGLYQIDFNDPERKRNPKLSSKYYKCVIKNNSFDVPKECFDMSFNQTEVRSKRQINVPNIPFLPKPGEVANGVDFMKEVYDNRRCIAKVMGLFGKMLSLMGNN</sequence>
<feature type="signal peptide" evidence="5">
    <location>
        <begin position="1"/>
        <end position="23"/>
    </location>
</feature>
<gene>
    <name evidence="6" type="ORF">PMACD_LOCUS7905</name>
</gene>
<evidence type="ECO:0000256" key="2">
    <source>
        <dbReference type="ARBA" id="ARBA00022801"/>
    </source>
</evidence>
<dbReference type="OrthoDB" id="65569at2759"/>
<organism evidence="6 7">
    <name type="scientific">Pieris macdunnoughi</name>
    <dbReference type="NCBI Taxonomy" id="345717"/>
    <lineage>
        <taxon>Eukaryota</taxon>
        <taxon>Metazoa</taxon>
        <taxon>Ecdysozoa</taxon>
        <taxon>Arthropoda</taxon>
        <taxon>Hexapoda</taxon>
        <taxon>Insecta</taxon>
        <taxon>Pterygota</taxon>
        <taxon>Neoptera</taxon>
        <taxon>Endopterygota</taxon>
        <taxon>Lepidoptera</taxon>
        <taxon>Glossata</taxon>
        <taxon>Ditrysia</taxon>
        <taxon>Papilionoidea</taxon>
        <taxon>Pieridae</taxon>
        <taxon>Pierinae</taxon>
        <taxon>Pieris</taxon>
    </lineage>
</organism>
<dbReference type="SUPFAM" id="SSF51445">
    <property type="entry name" value="(Trans)glycosidases"/>
    <property type="match status" value="1"/>
</dbReference>
<feature type="chain" id="PRO_5032985137" evidence="5">
    <location>
        <begin position="24"/>
        <end position="532"/>
    </location>
</feature>
<protein>
    <submittedName>
        <fullName evidence="6">Uncharacterized protein</fullName>
    </submittedName>
</protein>
<keyword evidence="2" id="KW-0378">Hydrolase</keyword>
<dbReference type="AlphaFoldDB" id="A0A821SNN0"/>
<evidence type="ECO:0000256" key="3">
    <source>
        <dbReference type="ARBA" id="ARBA00023295"/>
    </source>
</evidence>
<dbReference type="GO" id="GO:0008422">
    <property type="term" value="F:beta-glucosidase activity"/>
    <property type="evidence" value="ECO:0007669"/>
    <property type="project" value="TreeGrafter"/>
</dbReference>
<evidence type="ECO:0000256" key="5">
    <source>
        <dbReference type="SAM" id="SignalP"/>
    </source>
</evidence>
<comment type="caution">
    <text evidence="6">The sequence shown here is derived from an EMBL/GenBank/DDBJ whole genome shotgun (WGS) entry which is preliminary data.</text>
</comment>
<dbReference type="Proteomes" id="UP000663880">
    <property type="component" value="Unassembled WGS sequence"/>
</dbReference>
<dbReference type="PRINTS" id="PR00131">
    <property type="entry name" value="GLHYDRLASE1"/>
</dbReference>
<evidence type="ECO:0000313" key="7">
    <source>
        <dbReference type="Proteomes" id="UP000663880"/>
    </source>
</evidence>
<evidence type="ECO:0000256" key="4">
    <source>
        <dbReference type="RuleBase" id="RU003690"/>
    </source>
</evidence>
<evidence type="ECO:0000313" key="6">
    <source>
        <dbReference type="EMBL" id="CAF4860880.1"/>
    </source>
</evidence>
<name>A0A821SNN0_9NEOP</name>
<proteinExistence type="inferred from homology"/>
<dbReference type="InterPro" id="IPR033132">
    <property type="entry name" value="GH_1_N_CS"/>
</dbReference>
<dbReference type="PROSITE" id="PS00653">
    <property type="entry name" value="GLYCOSYL_HYDROL_F1_2"/>
    <property type="match status" value="1"/>
</dbReference>
<dbReference type="Gene3D" id="3.20.20.80">
    <property type="entry name" value="Glycosidases"/>
    <property type="match status" value="1"/>
</dbReference>
<dbReference type="PANTHER" id="PTHR10353:SF36">
    <property type="entry name" value="LP05116P"/>
    <property type="match status" value="1"/>
</dbReference>
<accession>A0A821SNN0</accession>
<dbReference type="PANTHER" id="PTHR10353">
    <property type="entry name" value="GLYCOSYL HYDROLASE"/>
    <property type="match status" value="1"/>
</dbReference>
<dbReference type="Pfam" id="PF00232">
    <property type="entry name" value="Glyco_hydro_1"/>
    <property type="match status" value="2"/>
</dbReference>